<dbReference type="InterPro" id="IPR000719">
    <property type="entry name" value="Prot_kinase_dom"/>
</dbReference>
<dbReference type="AlphaFoldDB" id="A0A8J2K8F0"/>
<dbReference type="OrthoDB" id="10256089at2759"/>
<dbReference type="SMART" id="SM00060">
    <property type="entry name" value="FN3"/>
    <property type="match status" value="1"/>
</dbReference>
<evidence type="ECO:0000256" key="3">
    <source>
        <dbReference type="SAM" id="MobiDB-lite"/>
    </source>
</evidence>
<evidence type="ECO:0000256" key="1">
    <source>
        <dbReference type="ARBA" id="ARBA00022443"/>
    </source>
</evidence>
<evidence type="ECO:0000259" key="4">
    <source>
        <dbReference type="PROSITE" id="PS50002"/>
    </source>
</evidence>
<feature type="domain" description="Fibronectin type-III" evidence="8">
    <location>
        <begin position="475"/>
        <end position="574"/>
    </location>
</feature>
<feature type="region of interest" description="Disordered" evidence="3">
    <location>
        <begin position="198"/>
        <end position="234"/>
    </location>
</feature>
<evidence type="ECO:0000259" key="5">
    <source>
        <dbReference type="PROSITE" id="PS50003"/>
    </source>
</evidence>
<feature type="compositionally biased region" description="Polar residues" evidence="3">
    <location>
        <begin position="198"/>
        <end position="219"/>
    </location>
</feature>
<dbReference type="InterPro" id="IPR001849">
    <property type="entry name" value="PH_domain"/>
</dbReference>
<feature type="compositionally biased region" description="Low complexity" evidence="3">
    <location>
        <begin position="220"/>
        <end position="232"/>
    </location>
</feature>
<comment type="caution">
    <text evidence="9">The sequence shown here is derived from an EMBL/GenBank/DDBJ whole genome shotgun (WGS) entry which is preliminary data.</text>
</comment>
<feature type="domain" description="SH3" evidence="4">
    <location>
        <begin position="261"/>
        <end position="324"/>
    </location>
</feature>
<feature type="region of interest" description="Disordered" evidence="3">
    <location>
        <begin position="110"/>
        <end position="130"/>
    </location>
</feature>
<dbReference type="InterPro" id="IPR003599">
    <property type="entry name" value="Ig_sub"/>
</dbReference>
<dbReference type="InterPro" id="IPR001452">
    <property type="entry name" value="SH3_domain"/>
</dbReference>
<gene>
    <name evidence="9" type="ORF">AFUS01_LOCUS23118</name>
</gene>
<dbReference type="PROSITE" id="PS50835">
    <property type="entry name" value="IG_LIKE"/>
    <property type="match status" value="1"/>
</dbReference>
<feature type="compositionally biased region" description="Polar residues" evidence="3">
    <location>
        <begin position="114"/>
        <end position="130"/>
    </location>
</feature>
<dbReference type="PROSITE" id="PS50011">
    <property type="entry name" value="PROTEIN_KINASE_DOM"/>
    <property type="match status" value="1"/>
</dbReference>
<accession>A0A8J2K8F0</accession>
<dbReference type="PANTHER" id="PTHR24347">
    <property type="entry name" value="SERINE/THREONINE-PROTEIN KINASE"/>
    <property type="match status" value="1"/>
</dbReference>
<dbReference type="GO" id="GO:0009653">
    <property type="term" value="P:anatomical structure morphogenesis"/>
    <property type="evidence" value="ECO:0007669"/>
    <property type="project" value="UniProtKB-ARBA"/>
</dbReference>
<dbReference type="PROSITE" id="PS50853">
    <property type="entry name" value="FN3"/>
    <property type="match status" value="1"/>
</dbReference>
<evidence type="ECO:0000259" key="7">
    <source>
        <dbReference type="PROSITE" id="PS50835"/>
    </source>
</evidence>
<feature type="domain" description="PH" evidence="5">
    <location>
        <begin position="1"/>
        <end position="36"/>
    </location>
</feature>
<protein>
    <recommendedName>
        <fullName evidence="11">Kalirin</fullName>
    </recommendedName>
</protein>
<dbReference type="GO" id="GO:0030154">
    <property type="term" value="P:cell differentiation"/>
    <property type="evidence" value="ECO:0007669"/>
    <property type="project" value="UniProtKB-ARBA"/>
</dbReference>
<feature type="domain" description="Ig-like" evidence="7">
    <location>
        <begin position="378"/>
        <end position="470"/>
    </location>
</feature>
<feature type="non-terminal residue" evidence="9">
    <location>
        <position position="1"/>
    </location>
</feature>
<proteinExistence type="predicted"/>
<dbReference type="EMBL" id="CAJVCH010275492">
    <property type="protein sequence ID" value="CAG7734745.1"/>
    <property type="molecule type" value="Genomic_DNA"/>
</dbReference>
<evidence type="ECO:0000313" key="9">
    <source>
        <dbReference type="EMBL" id="CAG7734745.1"/>
    </source>
</evidence>
<dbReference type="PROSITE" id="PS50002">
    <property type="entry name" value="SH3"/>
    <property type="match status" value="1"/>
</dbReference>
<dbReference type="InterPro" id="IPR003961">
    <property type="entry name" value="FN3_dom"/>
</dbReference>
<feature type="domain" description="Protein kinase" evidence="6">
    <location>
        <begin position="618"/>
        <end position="874"/>
    </location>
</feature>
<evidence type="ECO:0000259" key="6">
    <source>
        <dbReference type="PROSITE" id="PS50011"/>
    </source>
</evidence>
<dbReference type="CDD" id="cd00063">
    <property type="entry name" value="FN3"/>
    <property type="match status" value="1"/>
</dbReference>
<keyword evidence="10" id="KW-1185">Reference proteome</keyword>
<name>A0A8J2K8F0_9HEXA</name>
<dbReference type="Pfam" id="PF00069">
    <property type="entry name" value="Pkinase"/>
    <property type="match status" value="1"/>
</dbReference>
<evidence type="ECO:0000313" key="10">
    <source>
        <dbReference type="Proteomes" id="UP000708208"/>
    </source>
</evidence>
<sequence length="942" mass="105510">MIKSTDPKKPIVSYICQTSGKENRDEWVENLRFILQTQKDFLKAIQSPIKYQKNKLTKEVSAPDLWAKSERHSNSSTKPVNSLESPALRSFPQISESFLIVCEPGGMLGDAISKPTQDPSQGPRTNNPLEASILTSDSSHVSTSCLTESAEMIVGTCQYPPPPPMPPPSFILPTVKAQKKYILNGWRTSIRTKTRTNNRGFATTTSPPRTPCQPSNGEFSSATRRWSESSSRPLPHKLNQLQSDCISSRGSNPCTQIIPIPPGSVVKALSDFQAVKPEEASVTKGELVQILGMNHKIGYYFVRKFEISNSEGWSPASVLQHPTLCLDSCTSGRKPWSFRFRMKPHFHRRDKDSVNSSLCGPADLIDGDVVDLVDELVPVFSVELQSVRFQSGERVVLQCQIRVVRKESVVVEWKDAFGHVIRNSNRHEVTFNEDGVATLIIYECRVYDSGRLTCIATTDAGSNSTSCVLSVTAVPPSRPSPAIIRSVDSDSVELEWKSTEKGVPGSNAVKFFTVQHCISECDVWTSCAVVADSFCKVQHLTPGQMYSFRIISHGEGSTRSEPSLPSESVIIPPSSPLAPKTPTSQHCPHDFILSCDCSINNKTITSDSSRDLDFYKRYVELEDIDRGRFSVVRKCQEVSSGQELAVKFVHIKRWKKQLIMKEYQILSAISHPNVIQAHAFCETALYSAIVTEYVNGTSLFSYLCEQDFYMEYTVATLMLQLFQAVEHIHKLEIAHLDIEPSNILIDKTVLPPALKLVDFGDACHVAEGSPDCLPHTLPSFEFASPEVLLRQKCSVFSDIWSLGVLIYLLLSGTFPFMSESFEKMSANIINCYYRFGLESFKGISYEAKDLIRHMLVSNSAERISATQCINSIWVRQARKFVTPLGKTRLEPYLDSKTIENGLRRKKDLKRFCVRRKASFEFFIVELKMRKSVKIQIISLPLS</sequence>
<organism evidence="9 10">
    <name type="scientific">Allacma fusca</name>
    <dbReference type="NCBI Taxonomy" id="39272"/>
    <lineage>
        <taxon>Eukaryota</taxon>
        <taxon>Metazoa</taxon>
        <taxon>Ecdysozoa</taxon>
        <taxon>Arthropoda</taxon>
        <taxon>Hexapoda</taxon>
        <taxon>Collembola</taxon>
        <taxon>Symphypleona</taxon>
        <taxon>Sminthuridae</taxon>
        <taxon>Allacma</taxon>
    </lineage>
</organism>
<dbReference type="InterPro" id="IPR007110">
    <property type="entry name" value="Ig-like_dom"/>
</dbReference>
<evidence type="ECO:0008006" key="11">
    <source>
        <dbReference type="Google" id="ProtNLM"/>
    </source>
</evidence>
<keyword evidence="1 2" id="KW-0728">SH3 domain</keyword>
<reference evidence="9" key="1">
    <citation type="submission" date="2021-06" db="EMBL/GenBank/DDBJ databases">
        <authorList>
            <person name="Hodson N. C."/>
            <person name="Mongue J. A."/>
            <person name="Jaron S. K."/>
        </authorList>
    </citation>
    <scope>NUCLEOTIDE SEQUENCE</scope>
</reference>
<dbReference type="InterPro" id="IPR013098">
    <property type="entry name" value="Ig_I-set"/>
</dbReference>
<dbReference type="GO" id="GO:0004672">
    <property type="term" value="F:protein kinase activity"/>
    <property type="evidence" value="ECO:0007669"/>
    <property type="project" value="InterPro"/>
</dbReference>
<evidence type="ECO:0000259" key="8">
    <source>
        <dbReference type="PROSITE" id="PS50853"/>
    </source>
</evidence>
<dbReference type="PROSITE" id="PS50003">
    <property type="entry name" value="PH_DOMAIN"/>
    <property type="match status" value="1"/>
</dbReference>
<dbReference type="Proteomes" id="UP000708208">
    <property type="component" value="Unassembled WGS sequence"/>
</dbReference>
<dbReference type="Pfam" id="PF07679">
    <property type="entry name" value="I-set"/>
    <property type="match status" value="1"/>
</dbReference>
<dbReference type="SMART" id="SM00409">
    <property type="entry name" value="IG"/>
    <property type="match status" value="1"/>
</dbReference>
<evidence type="ECO:0000256" key="2">
    <source>
        <dbReference type="PROSITE-ProRule" id="PRU00192"/>
    </source>
</evidence>
<dbReference type="GO" id="GO:0005524">
    <property type="term" value="F:ATP binding"/>
    <property type="evidence" value="ECO:0007669"/>
    <property type="project" value="InterPro"/>
</dbReference>